<dbReference type="EMBL" id="UINC01107103">
    <property type="protein sequence ID" value="SVC72234.1"/>
    <property type="molecule type" value="Genomic_DNA"/>
</dbReference>
<organism evidence="1">
    <name type="scientific">marine metagenome</name>
    <dbReference type="NCBI Taxonomy" id="408172"/>
    <lineage>
        <taxon>unclassified sequences</taxon>
        <taxon>metagenomes</taxon>
        <taxon>ecological metagenomes</taxon>
    </lineage>
</organism>
<dbReference type="AlphaFoldDB" id="A0A382PFR7"/>
<evidence type="ECO:0000313" key="1">
    <source>
        <dbReference type="EMBL" id="SVC72234.1"/>
    </source>
</evidence>
<accession>A0A382PFR7</accession>
<protein>
    <submittedName>
        <fullName evidence="1">Uncharacterized protein</fullName>
    </submittedName>
</protein>
<proteinExistence type="predicted"/>
<name>A0A382PFR7_9ZZZZ</name>
<gene>
    <name evidence="1" type="ORF">METZ01_LOCUS325088</name>
</gene>
<sequence length="76" mass="9447">MEKDIIENFFSFQLRRKVTSLYKNFFFILEDLNSEGVKIPEESYKRIRKRILDQGNDCIRELEEYFDKYLEFHKNK</sequence>
<reference evidence="1" key="1">
    <citation type="submission" date="2018-05" db="EMBL/GenBank/DDBJ databases">
        <authorList>
            <person name="Lanie J.A."/>
            <person name="Ng W.-L."/>
            <person name="Kazmierczak K.M."/>
            <person name="Andrzejewski T.M."/>
            <person name="Davidsen T.M."/>
            <person name="Wayne K.J."/>
            <person name="Tettelin H."/>
            <person name="Glass J.I."/>
            <person name="Rusch D."/>
            <person name="Podicherti R."/>
            <person name="Tsui H.-C.T."/>
            <person name="Winkler M.E."/>
        </authorList>
    </citation>
    <scope>NUCLEOTIDE SEQUENCE</scope>
</reference>